<feature type="compositionally biased region" description="Basic and acidic residues" evidence="1">
    <location>
        <begin position="55"/>
        <end position="81"/>
    </location>
</feature>
<evidence type="ECO:0000259" key="2">
    <source>
        <dbReference type="SMART" id="SM00745"/>
    </source>
</evidence>
<feature type="domain" description="MIT" evidence="2">
    <location>
        <begin position="406"/>
        <end position="483"/>
    </location>
</feature>
<evidence type="ECO:0000256" key="1">
    <source>
        <dbReference type="SAM" id="MobiDB-lite"/>
    </source>
</evidence>
<reference evidence="4" key="1">
    <citation type="submission" date="2017-03" db="EMBL/GenBank/DDBJ databases">
        <authorList>
            <person name="Sharma R."/>
            <person name="Thines M."/>
        </authorList>
    </citation>
    <scope>NUCLEOTIDE SEQUENCE [LARGE SCALE GENOMIC DNA]</scope>
</reference>
<feature type="region of interest" description="Disordered" evidence="1">
    <location>
        <begin position="45"/>
        <end position="95"/>
    </location>
</feature>
<feature type="compositionally biased region" description="Basic and acidic residues" evidence="1">
    <location>
        <begin position="1"/>
        <end position="19"/>
    </location>
</feature>
<evidence type="ECO:0000313" key="3">
    <source>
        <dbReference type="EMBL" id="SLM37877.1"/>
    </source>
</evidence>
<dbReference type="SMART" id="SM00745">
    <property type="entry name" value="MIT"/>
    <property type="match status" value="2"/>
</dbReference>
<proteinExistence type="predicted"/>
<dbReference type="AlphaFoldDB" id="A0A1W5D417"/>
<organism evidence="3 4">
    <name type="scientific">Lasallia pustulata</name>
    <dbReference type="NCBI Taxonomy" id="136370"/>
    <lineage>
        <taxon>Eukaryota</taxon>
        <taxon>Fungi</taxon>
        <taxon>Dikarya</taxon>
        <taxon>Ascomycota</taxon>
        <taxon>Pezizomycotina</taxon>
        <taxon>Lecanoromycetes</taxon>
        <taxon>OSLEUM clade</taxon>
        <taxon>Umbilicariomycetidae</taxon>
        <taxon>Umbilicariales</taxon>
        <taxon>Umbilicariaceae</taxon>
        <taxon>Lasallia</taxon>
    </lineage>
</organism>
<dbReference type="InterPro" id="IPR036181">
    <property type="entry name" value="MIT_dom_sf"/>
</dbReference>
<dbReference type="SUPFAM" id="SSF116846">
    <property type="entry name" value="MIT domain"/>
    <property type="match status" value="2"/>
</dbReference>
<accession>A0A1W5D417</accession>
<protein>
    <submittedName>
        <fullName evidence="3">MIT</fullName>
    </submittedName>
</protein>
<name>A0A1W5D417_9LECA</name>
<dbReference type="Gene3D" id="1.20.58.80">
    <property type="entry name" value="Phosphotransferase system, lactose/cellobiose-type IIA subunit"/>
    <property type="match status" value="2"/>
</dbReference>
<sequence>MAPSDDKPNRSPTNSDHDNPFIAFKRYADEQLSSILQGVLGFPAAFTSSPNDRWNGFDEEARRRSLERDARLKQQERERSSGQEGSYDATDDATDESATPFRELSFAVPSPFVKPLISGIFNYFIDQDGMQAAFPVAYVALSSYSPLQLEEHENLREHGMKWRHAFEDLMALQNGHEMPSESERARYYPCSGGGWLRSMLERGYLDMWKPVSSRQERDFIRSKELGARQPENDADEDTEFTELDLYQNFLGAQDPTSSSETSGSAAEASSGASLAERILRLLPDSPPATMSSTDILGRAIIAARKAVCNDNTGNYEEASQLYYQSLNHLYMANSREKDDEVKKLIWTKMGEYTDRVQELKMLQEEAQDPTSSSESPSYAAEALSGSSLAERVSRLLPDSPPVTMSSTDILGRAIFAARKAVCNDNAGNYDEAYQLYFQSLDHLFMAHAREMDHEVRELIWTKIGEYKERFQEVKLLRGEEYDKADGWKPAAAGPIESVSNAHAFNYTDNDQGKPSVISTLTTTEKRRLPDGTVHTKVVLKKRFADGNEESSETVITTPRTELHNQAQTMQAGGVRDEPAKKGVPEKKEEKSKKGWFWS</sequence>
<feature type="region of interest" description="Disordered" evidence="1">
    <location>
        <begin position="1"/>
        <end position="22"/>
    </location>
</feature>
<dbReference type="EMBL" id="FWEW01001957">
    <property type="protein sequence ID" value="SLM37877.1"/>
    <property type="molecule type" value="Genomic_DNA"/>
</dbReference>
<keyword evidence="4" id="KW-1185">Reference proteome</keyword>
<dbReference type="InterPro" id="IPR007330">
    <property type="entry name" value="MIT_dom"/>
</dbReference>
<feature type="compositionally biased region" description="Basic and acidic residues" evidence="1">
    <location>
        <begin position="574"/>
        <end position="592"/>
    </location>
</feature>
<evidence type="ECO:0000313" key="4">
    <source>
        <dbReference type="Proteomes" id="UP000192927"/>
    </source>
</evidence>
<feature type="domain" description="MIT" evidence="2">
    <location>
        <begin position="292"/>
        <end position="370"/>
    </location>
</feature>
<dbReference type="Pfam" id="PF04212">
    <property type="entry name" value="MIT"/>
    <property type="match status" value="2"/>
</dbReference>
<feature type="region of interest" description="Disordered" evidence="1">
    <location>
        <begin position="547"/>
        <end position="598"/>
    </location>
</feature>
<dbReference type="Proteomes" id="UP000192927">
    <property type="component" value="Unassembled WGS sequence"/>
</dbReference>
<feature type="compositionally biased region" description="Polar residues" evidence="1">
    <location>
        <begin position="552"/>
        <end position="570"/>
    </location>
</feature>